<feature type="transmembrane region" description="Helical" evidence="8">
    <location>
        <begin position="342"/>
        <end position="364"/>
    </location>
</feature>
<dbReference type="GO" id="GO:0008049">
    <property type="term" value="P:male courtship behavior"/>
    <property type="evidence" value="ECO:0007669"/>
    <property type="project" value="TreeGrafter"/>
</dbReference>
<reference evidence="9" key="2">
    <citation type="submission" date="2015-09" db="EMBL/GenBank/DDBJ databases">
        <authorList>
            <person name="Jackson K.R."/>
            <person name="Lunt B.L."/>
            <person name="Fisher J.N.B."/>
            <person name="Gardner A.V."/>
            <person name="Bailey M.E."/>
            <person name="Deus L.M."/>
            <person name="Earl A.S."/>
            <person name="Gibby P.D."/>
            <person name="Hartmann K.A."/>
            <person name="Liu J.E."/>
            <person name="Manci A.M."/>
            <person name="Nielsen D.A."/>
            <person name="Solomon M.B."/>
            <person name="Breakwell D.P."/>
            <person name="Burnett S.H."/>
            <person name="Grose J.H."/>
        </authorList>
    </citation>
    <scope>NUCLEOTIDE SEQUENCE</scope>
</reference>
<feature type="transmembrane region" description="Helical" evidence="8">
    <location>
        <begin position="185"/>
        <end position="205"/>
    </location>
</feature>
<keyword evidence="2 8" id="KW-1003">Cell membrane</keyword>
<dbReference type="PANTHER" id="PTHR21143:SF133">
    <property type="entry name" value="GUSTATORY AND PHEROMONE RECEPTOR 32A-RELATED"/>
    <property type="match status" value="1"/>
</dbReference>
<dbReference type="AlphaFoldDB" id="H9A5P3"/>
<feature type="transmembrane region" description="Helical" evidence="8">
    <location>
        <begin position="424"/>
        <end position="442"/>
    </location>
</feature>
<dbReference type="GO" id="GO:0030424">
    <property type="term" value="C:axon"/>
    <property type="evidence" value="ECO:0007669"/>
    <property type="project" value="TreeGrafter"/>
</dbReference>
<evidence type="ECO:0000256" key="3">
    <source>
        <dbReference type="ARBA" id="ARBA00022692"/>
    </source>
</evidence>
<feature type="transmembrane region" description="Helical" evidence="8">
    <location>
        <begin position="311"/>
        <end position="336"/>
    </location>
</feature>
<comment type="subcellular location">
    <subcellularLocation>
        <location evidence="1 8">Cell membrane</location>
        <topology evidence="1 8">Multi-pass membrane protein</topology>
    </subcellularLocation>
</comment>
<feature type="transmembrane region" description="Helical" evidence="8">
    <location>
        <begin position="102"/>
        <end position="121"/>
    </location>
</feature>
<keyword evidence="4 8" id="KW-1133">Transmembrane helix</keyword>
<dbReference type="GO" id="GO:0050909">
    <property type="term" value="P:sensory perception of taste"/>
    <property type="evidence" value="ECO:0007669"/>
    <property type="project" value="InterPro"/>
</dbReference>
<dbReference type="GO" id="GO:0043025">
    <property type="term" value="C:neuronal cell body"/>
    <property type="evidence" value="ECO:0007669"/>
    <property type="project" value="TreeGrafter"/>
</dbReference>
<dbReference type="GO" id="GO:0007635">
    <property type="term" value="P:chemosensory behavior"/>
    <property type="evidence" value="ECO:0007669"/>
    <property type="project" value="TreeGrafter"/>
</dbReference>
<keyword evidence="7 8" id="KW-0807">Transducer</keyword>
<evidence type="ECO:0000256" key="2">
    <source>
        <dbReference type="ARBA" id="ARBA00022475"/>
    </source>
</evidence>
<evidence type="ECO:0000313" key="9">
    <source>
        <dbReference type="EMBL" id="AFC91733.2"/>
    </source>
</evidence>
<feature type="transmembrane region" description="Helical" evidence="8">
    <location>
        <begin position="158"/>
        <end position="179"/>
    </location>
</feature>
<proteinExistence type="evidence at transcript level"/>
<evidence type="ECO:0000256" key="1">
    <source>
        <dbReference type="ARBA" id="ARBA00004651"/>
    </source>
</evidence>
<reference evidence="9" key="3">
    <citation type="journal article" date="2016" name="Sci. Rep.">
        <title>The chemosensory receptors of codling moth Cydia pomonella-expression in larvae and adults.</title>
        <authorList>
            <person name="Walker W.B.III."/>
            <person name="Gonzalez F."/>
            <person name="Garczynski S.F."/>
            <person name="Witzgall P."/>
        </authorList>
    </citation>
    <scope>NUCLEOTIDE SEQUENCE</scope>
</reference>
<evidence type="ECO:0000256" key="5">
    <source>
        <dbReference type="ARBA" id="ARBA00023136"/>
    </source>
</evidence>
<evidence type="ECO:0000256" key="8">
    <source>
        <dbReference type="RuleBase" id="RU363108"/>
    </source>
</evidence>
<dbReference type="GO" id="GO:0007165">
    <property type="term" value="P:signal transduction"/>
    <property type="evidence" value="ECO:0007669"/>
    <property type="project" value="UniProtKB-KW"/>
</dbReference>
<sequence>MKSTQSYNFLEIKKRNNYVEDEELHAEGALALLLRLCCWARVAPRRVHTRSGWRFETFASLASLQAFGMTLLNAAIITSIILDFYQEPEKRLRVGATFLKTVIWLTEIALVMGIASLAVYTGPAQVECLKRVLKQLQKINSDLNLNNPSAKTEKIKSIIMVILLTWVVFIMIMDVVFYYPHSLEEGTVCILCLQLPFYVAHLLWWQAVLRWALTVEAVHGAAATVNHRLQSFRLATMKPVSMTLDEFLSKPRSIGTLLNCIRDPALTAKTTELGIQNFTYPAQVKTLIRRLALSYERIGDIMRQMNETNGLLLMIILTTTFMKLVVTPYYMLIYALDDESNVVFDMMLSLNWSLAILAILVLTIEPCHRVHSQRERTEVLLRQLTTHLAPSRQLSKELEQFTKLIVLNKPRFTALGIYTLDRPLMAMMLSGITTYLVIIIQFQKFSHKLEYD</sequence>
<evidence type="ECO:0000256" key="6">
    <source>
        <dbReference type="ARBA" id="ARBA00023170"/>
    </source>
</evidence>
<keyword evidence="5 8" id="KW-0472">Membrane</keyword>
<reference evidence="9" key="1">
    <citation type="journal article" date="2012" name="PLoS ONE">
        <title>Putative Chemosensory Receptors of the Codling Moth, Cydia pomonella, Identified by Antennal Transcriptome Analysis.</title>
        <authorList>
            <person name="Bengtsson J.M."/>
            <person name="Trona F."/>
            <person name="Montagne N."/>
            <person name="Anfora G."/>
            <person name="Ignell R."/>
            <person name="Witzgall P."/>
            <person name="Jacquin-Joly E."/>
        </authorList>
    </citation>
    <scope>NUCLEOTIDE SEQUENCE</scope>
</reference>
<feature type="transmembrane region" description="Helical" evidence="8">
    <location>
        <begin position="58"/>
        <end position="82"/>
    </location>
</feature>
<dbReference type="Pfam" id="PF08395">
    <property type="entry name" value="7tm_7"/>
    <property type="match status" value="1"/>
</dbReference>
<name>H9A5P3_CYDPO</name>
<dbReference type="PANTHER" id="PTHR21143">
    <property type="entry name" value="INVERTEBRATE GUSTATORY RECEPTOR"/>
    <property type="match status" value="1"/>
</dbReference>
<dbReference type="InterPro" id="IPR013604">
    <property type="entry name" value="7TM_chemorcpt"/>
</dbReference>
<accession>H9A5P3</accession>
<dbReference type="GO" id="GO:0030425">
    <property type="term" value="C:dendrite"/>
    <property type="evidence" value="ECO:0007669"/>
    <property type="project" value="TreeGrafter"/>
</dbReference>
<dbReference type="EMBL" id="JN836693">
    <property type="protein sequence ID" value="AFC91733.2"/>
    <property type="molecule type" value="mRNA"/>
</dbReference>
<comment type="similarity">
    <text evidence="8">Belongs to the insect chemoreceptor superfamily. Gustatory receptor (GR) family.</text>
</comment>
<comment type="function">
    <text evidence="8">Gustatory receptor which mediates acceptance or avoidance behavior, depending on its substrates.</text>
</comment>
<keyword evidence="3 8" id="KW-0812">Transmembrane</keyword>
<dbReference type="GO" id="GO:0005886">
    <property type="term" value="C:plasma membrane"/>
    <property type="evidence" value="ECO:0007669"/>
    <property type="project" value="UniProtKB-SubCell"/>
</dbReference>
<evidence type="ECO:0000256" key="7">
    <source>
        <dbReference type="ARBA" id="ARBA00023224"/>
    </source>
</evidence>
<evidence type="ECO:0000256" key="4">
    <source>
        <dbReference type="ARBA" id="ARBA00022989"/>
    </source>
</evidence>
<keyword evidence="6 8" id="KW-0675">Receptor</keyword>
<protein>
    <recommendedName>
        <fullName evidence="8">Gustatory receptor</fullName>
    </recommendedName>
</protein>
<organism evidence="9">
    <name type="scientific">Cydia pomonella</name>
    <name type="common">Codling moth</name>
    <dbReference type="NCBI Taxonomy" id="82600"/>
    <lineage>
        <taxon>Eukaryota</taxon>
        <taxon>Metazoa</taxon>
        <taxon>Ecdysozoa</taxon>
        <taxon>Arthropoda</taxon>
        <taxon>Hexapoda</taxon>
        <taxon>Insecta</taxon>
        <taxon>Pterygota</taxon>
        <taxon>Neoptera</taxon>
        <taxon>Endopterygota</taxon>
        <taxon>Lepidoptera</taxon>
        <taxon>Glossata</taxon>
        <taxon>Ditrysia</taxon>
        <taxon>Tortricoidea</taxon>
        <taxon>Tortricidae</taxon>
        <taxon>Olethreutinae</taxon>
        <taxon>Grapholitini</taxon>
        <taxon>Cydia</taxon>
    </lineage>
</organism>